<dbReference type="Gene3D" id="2.30.110.10">
    <property type="entry name" value="Electron Transport, Fmn-binding Protein, Chain A"/>
    <property type="match status" value="1"/>
</dbReference>
<evidence type="ECO:0000313" key="3">
    <source>
        <dbReference type="EMBL" id="BFP48107.1"/>
    </source>
</evidence>
<dbReference type="InterPro" id="IPR019920">
    <property type="entry name" value="F420-binding_dom_put"/>
</dbReference>
<dbReference type="InterPro" id="IPR011576">
    <property type="entry name" value="Pyridox_Oxase_N"/>
</dbReference>
<gene>
    <name evidence="3" type="ORF">KCMC57_44750</name>
</gene>
<protein>
    <submittedName>
        <fullName evidence="3">PPOX class F420-dependent oxidoreductase</fullName>
    </submittedName>
</protein>
<dbReference type="GO" id="GO:0016627">
    <property type="term" value="F:oxidoreductase activity, acting on the CH-CH group of donors"/>
    <property type="evidence" value="ECO:0007669"/>
    <property type="project" value="TreeGrafter"/>
</dbReference>
<reference evidence="3" key="1">
    <citation type="submission" date="2024-07" db="EMBL/GenBank/DDBJ databases">
        <title>Complete genome sequences of cellulolytic bacteria, Kitasatospora sp. CMC57 and Streptomyces sp. CMC78, isolated from Japanese agricultural soil.</title>
        <authorList>
            <person name="Hashimoto T."/>
            <person name="Ito M."/>
            <person name="Iwamoto M."/>
            <person name="Fukahori D."/>
            <person name="Shoda T."/>
            <person name="Sakoda M."/>
            <person name="Morohoshi T."/>
            <person name="Mitsuboshi M."/>
            <person name="Nishizawa T."/>
        </authorList>
    </citation>
    <scope>NUCLEOTIDE SEQUENCE</scope>
    <source>
        <strain evidence="3">CMC57</strain>
    </source>
</reference>
<dbReference type="InterPro" id="IPR052019">
    <property type="entry name" value="F420H2_bilvrd_red/Heme_oxyg"/>
</dbReference>
<name>A0AB33JZW9_9ACTN</name>
<keyword evidence="1" id="KW-0560">Oxidoreductase</keyword>
<sequence>MSTPTLDPAVRALLDARNFATVTTLNPDGGPQSSVMWLKRQGDTVLLSTTAGRQKARNLARDPRISVSVYDLANPYSSVELRGTAELLPDPDRQLPYELSHRYLGTDPPLAEPDEERLIIRVTPARVLRFAV</sequence>
<dbReference type="GO" id="GO:0005829">
    <property type="term" value="C:cytosol"/>
    <property type="evidence" value="ECO:0007669"/>
    <property type="project" value="TreeGrafter"/>
</dbReference>
<accession>A0AB33JZW9</accession>
<dbReference type="RefSeq" id="WP_407990363.1">
    <property type="nucleotide sequence ID" value="NZ_AP035881.2"/>
</dbReference>
<dbReference type="AlphaFoldDB" id="A0AB33JZW9"/>
<evidence type="ECO:0000259" key="2">
    <source>
        <dbReference type="Pfam" id="PF01243"/>
    </source>
</evidence>
<dbReference type="SUPFAM" id="SSF50475">
    <property type="entry name" value="FMN-binding split barrel"/>
    <property type="match status" value="1"/>
</dbReference>
<proteinExistence type="predicted"/>
<dbReference type="PANTHER" id="PTHR35176:SF6">
    <property type="entry name" value="HEME OXYGENASE HI_0854-RELATED"/>
    <property type="match status" value="1"/>
</dbReference>
<dbReference type="NCBIfam" id="TIGR03618">
    <property type="entry name" value="Rv1155_F420"/>
    <property type="match status" value="1"/>
</dbReference>
<evidence type="ECO:0000256" key="1">
    <source>
        <dbReference type="ARBA" id="ARBA00023002"/>
    </source>
</evidence>
<dbReference type="GO" id="GO:0070967">
    <property type="term" value="F:coenzyme F420 binding"/>
    <property type="evidence" value="ECO:0007669"/>
    <property type="project" value="TreeGrafter"/>
</dbReference>
<dbReference type="PANTHER" id="PTHR35176">
    <property type="entry name" value="HEME OXYGENASE HI_0854-RELATED"/>
    <property type="match status" value="1"/>
</dbReference>
<organism evidence="3">
    <name type="scientific">Kitasatospora sp. CMC57</name>
    <dbReference type="NCBI Taxonomy" id="3231513"/>
    <lineage>
        <taxon>Bacteria</taxon>
        <taxon>Bacillati</taxon>
        <taxon>Actinomycetota</taxon>
        <taxon>Actinomycetes</taxon>
        <taxon>Kitasatosporales</taxon>
        <taxon>Streptomycetaceae</taxon>
        <taxon>Kitasatospora</taxon>
    </lineage>
</organism>
<dbReference type="InterPro" id="IPR012349">
    <property type="entry name" value="Split_barrel_FMN-bd"/>
</dbReference>
<feature type="domain" description="Pyridoxamine 5'-phosphate oxidase N-terminal" evidence="2">
    <location>
        <begin position="6"/>
        <end position="127"/>
    </location>
</feature>
<dbReference type="EMBL" id="AP035881">
    <property type="protein sequence ID" value="BFP48107.1"/>
    <property type="molecule type" value="Genomic_DNA"/>
</dbReference>
<dbReference type="Pfam" id="PF01243">
    <property type="entry name" value="PNPOx_N"/>
    <property type="match status" value="1"/>
</dbReference>